<dbReference type="AlphaFoldDB" id="A0A5B7FZQ5"/>
<name>A0A5B7FZQ5_PORTR</name>
<dbReference type="OrthoDB" id="16520at2759"/>
<evidence type="ECO:0000313" key="2">
    <source>
        <dbReference type="Proteomes" id="UP000324222"/>
    </source>
</evidence>
<organism evidence="1 2">
    <name type="scientific">Portunus trituberculatus</name>
    <name type="common">Swimming crab</name>
    <name type="synonym">Neptunus trituberculatus</name>
    <dbReference type="NCBI Taxonomy" id="210409"/>
    <lineage>
        <taxon>Eukaryota</taxon>
        <taxon>Metazoa</taxon>
        <taxon>Ecdysozoa</taxon>
        <taxon>Arthropoda</taxon>
        <taxon>Crustacea</taxon>
        <taxon>Multicrustacea</taxon>
        <taxon>Malacostraca</taxon>
        <taxon>Eumalacostraca</taxon>
        <taxon>Eucarida</taxon>
        <taxon>Decapoda</taxon>
        <taxon>Pleocyemata</taxon>
        <taxon>Brachyura</taxon>
        <taxon>Eubrachyura</taxon>
        <taxon>Portunoidea</taxon>
        <taxon>Portunidae</taxon>
        <taxon>Portuninae</taxon>
        <taxon>Portunus</taxon>
    </lineage>
</organism>
<reference evidence="1 2" key="1">
    <citation type="submission" date="2019-05" db="EMBL/GenBank/DDBJ databases">
        <title>Another draft genome of Portunus trituberculatus and its Hox gene families provides insights of decapod evolution.</title>
        <authorList>
            <person name="Jeong J.-H."/>
            <person name="Song I."/>
            <person name="Kim S."/>
            <person name="Choi T."/>
            <person name="Kim D."/>
            <person name="Ryu S."/>
            <person name="Kim W."/>
        </authorList>
    </citation>
    <scope>NUCLEOTIDE SEQUENCE [LARGE SCALE GENOMIC DNA]</scope>
    <source>
        <tissue evidence="1">Muscle</tissue>
    </source>
</reference>
<evidence type="ECO:0000313" key="1">
    <source>
        <dbReference type="EMBL" id="MPC53001.1"/>
    </source>
</evidence>
<accession>A0A5B7FZQ5</accession>
<dbReference type="EMBL" id="VSRR010011319">
    <property type="protein sequence ID" value="MPC53001.1"/>
    <property type="molecule type" value="Genomic_DNA"/>
</dbReference>
<keyword evidence="2" id="KW-1185">Reference proteome</keyword>
<dbReference type="Proteomes" id="UP000324222">
    <property type="component" value="Unassembled WGS sequence"/>
</dbReference>
<comment type="caution">
    <text evidence="1">The sequence shown here is derived from an EMBL/GenBank/DDBJ whole genome shotgun (WGS) entry which is preliminary data.</text>
</comment>
<gene>
    <name evidence="1" type="ORF">E2C01_046885</name>
</gene>
<proteinExistence type="predicted"/>
<sequence>MVVFGGLPCGSTSLEEKWSGTVPGLPDPPSTLDNLKEYFNEKLEALVVSPRPCLSVCVAIRPPSLPLRHFGMPGGRCGAVVSS</sequence>
<protein>
    <submittedName>
        <fullName evidence="1">Uncharacterized protein</fullName>
    </submittedName>
</protein>